<feature type="region of interest" description="Disordered" evidence="1">
    <location>
        <begin position="1"/>
        <end position="27"/>
    </location>
</feature>
<proteinExistence type="predicted"/>
<feature type="region of interest" description="Disordered" evidence="1">
    <location>
        <begin position="486"/>
        <end position="528"/>
    </location>
</feature>
<dbReference type="SMART" id="SM00327">
    <property type="entry name" value="VWA"/>
    <property type="match status" value="1"/>
</dbReference>
<evidence type="ECO:0000259" key="2">
    <source>
        <dbReference type="PROSITE" id="PS50234"/>
    </source>
</evidence>
<dbReference type="Proteomes" id="UP000230407">
    <property type="component" value="Unassembled WGS sequence"/>
</dbReference>
<comment type="caution">
    <text evidence="3">The sequence shown here is derived from an EMBL/GenBank/DDBJ whole genome shotgun (WGS) entry which is preliminary data.</text>
</comment>
<dbReference type="Pfam" id="PF13768">
    <property type="entry name" value="VWA_3"/>
    <property type="match status" value="1"/>
</dbReference>
<feature type="region of interest" description="Disordered" evidence="1">
    <location>
        <begin position="333"/>
        <end position="359"/>
    </location>
</feature>
<evidence type="ECO:0000256" key="1">
    <source>
        <dbReference type="SAM" id="MobiDB-lite"/>
    </source>
</evidence>
<evidence type="ECO:0000313" key="4">
    <source>
        <dbReference type="Proteomes" id="UP000230407"/>
    </source>
</evidence>
<dbReference type="RefSeq" id="WP_100203484.1">
    <property type="nucleotide sequence ID" value="NZ_PGGW01000061.1"/>
</dbReference>
<dbReference type="EMBL" id="PGGW01000061">
    <property type="protein sequence ID" value="PJE95759.1"/>
    <property type="molecule type" value="Genomic_DNA"/>
</dbReference>
<dbReference type="InterPro" id="IPR002035">
    <property type="entry name" value="VWF_A"/>
</dbReference>
<feature type="compositionally biased region" description="Low complexity" evidence="1">
    <location>
        <begin position="503"/>
        <end position="518"/>
    </location>
</feature>
<keyword evidence="4" id="KW-1185">Reference proteome</keyword>
<feature type="compositionally biased region" description="Gly residues" evidence="1">
    <location>
        <begin position="338"/>
        <end position="359"/>
    </location>
</feature>
<reference evidence="3 4" key="1">
    <citation type="submission" date="2017-11" db="EMBL/GenBank/DDBJ databases">
        <title>Streptomyces carmine sp. nov., a novel actinomycete isolated from Sophora alopecuroides in Xinjiang, China.</title>
        <authorList>
            <person name="Wang Y."/>
            <person name="Luo X."/>
            <person name="Wan C."/>
            <person name="Zhang L."/>
        </authorList>
    </citation>
    <scope>NUCLEOTIDE SEQUENCE [LARGE SCALE GENOMIC DNA]</scope>
    <source>
        <strain evidence="3 4">TRM SA0054</strain>
    </source>
</reference>
<feature type="domain" description="VWFA" evidence="2">
    <location>
        <begin position="78"/>
        <end position="265"/>
    </location>
</feature>
<sequence>MNHPPPQQPHPSQPTPSPPAGPVPGRPRLELNVSSTYELYAGHDGRGTPGEHEVHVILEVRAEGLGTVPRRPAEHCEVVVIDCSGSMAHPTLDKIAAARRAAAEAVGMLPDGTHFALVEGTDTARVAYPWGDPSTPATVAASPATRAEGSRTARVLDAHGGTRISAWLDLARRLLTARPETAFRHALLLTDGRDEHGRAEELRRVLDDCAGEFGCDVLGIGDDWDAAQLRMIADRLHGRAEAVVTGGAGAAGETGAQLTRLFRELVGAATRRTLPRLAVGVHVGPFLTVTLFRQVNPTVADLTDTAVQDGDRLRFGTGAWGDETRWYELRLRVDPGHAGPGPGSGSDGQPGAGEPGAGTGAVRIASLWLETEGEAAGAVELPGEVPVAVRWTDEPPPLTDPGGAGWHFLRHAELGEASRAGSAALVRGDVATAERELGRAVRLADELGDTEQLARLGALVVVENAATGQVRIRDTVEPGNIQAVIAGSTHTTTPPPVPPPAGSPSAGRRSAGSPSAGRRPADGRPVTCPRCAEVVQPGRYCVSCGHPLRKEE</sequence>
<dbReference type="Gene3D" id="2.60.40.3670">
    <property type="match status" value="1"/>
</dbReference>
<feature type="compositionally biased region" description="Pro residues" evidence="1">
    <location>
        <begin position="493"/>
        <end position="502"/>
    </location>
</feature>
<name>A0A2M8LV08_9ACTN</name>
<organism evidence="3 4">
    <name type="scientific">Streptomyces carminius</name>
    <dbReference type="NCBI Taxonomy" id="2665496"/>
    <lineage>
        <taxon>Bacteria</taxon>
        <taxon>Bacillati</taxon>
        <taxon>Actinomycetota</taxon>
        <taxon>Actinomycetes</taxon>
        <taxon>Kitasatosporales</taxon>
        <taxon>Streptomycetaceae</taxon>
        <taxon>Streptomyces</taxon>
    </lineage>
</organism>
<evidence type="ECO:0000313" key="3">
    <source>
        <dbReference type="EMBL" id="PJE95759.1"/>
    </source>
</evidence>
<dbReference type="InterPro" id="IPR036465">
    <property type="entry name" value="vWFA_dom_sf"/>
</dbReference>
<dbReference type="Gene3D" id="3.40.50.410">
    <property type="entry name" value="von Willebrand factor, type A domain"/>
    <property type="match status" value="1"/>
</dbReference>
<dbReference type="CDD" id="cd00198">
    <property type="entry name" value="vWFA"/>
    <property type="match status" value="1"/>
</dbReference>
<dbReference type="AlphaFoldDB" id="A0A2M8LV08"/>
<gene>
    <name evidence="3" type="ORF">CUT44_21075</name>
</gene>
<accession>A0A2M8LV08</accession>
<feature type="compositionally biased region" description="Pro residues" evidence="1">
    <location>
        <begin position="1"/>
        <end position="25"/>
    </location>
</feature>
<protein>
    <submittedName>
        <fullName evidence="3">VWA domain-containing protein</fullName>
    </submittedName>
</protein>
<dbReference type="SUPFAM" id="SSF53300">
    <property type="entry name" value="vWA-like"/>
    <property type="match status" value="1"/>
</dbReference>
<dbReference type="Gene3D" id="1.20.120.1690">
    <property type="match status" value="1"/>
</dbReference>
<dbReference type="PROSITE" id="PS50234">
    <property type="entry name" value="VWFA"/>
    <property type="match status" value="1"/>
</dbReference>